<organism evidence="1 2">
    <name type="scientific">Symmachiella dynata</name>
    <dbReference type="NCBI Taxonomy" id="2527995"/>
    <lineage>
        <taxon>Bacteria</taxon>
        <taxon>Pseudomonadati</taxon>
        <taxon>Planctomycetota</taxon>
        <taxon>Planctomycetia</taxon>
        <taxon>Planctomycetales</taxon>
        <taxon>Planctomycetaceae</taxon>
        <taxon>Symmachiella</taxon>
    </lineage>
</organism>
<dbReference type="Proteomes" id="UP000319383">
    <property type="component" value="Chromosome"/>
</dbReference>
<accession>A0A517ZVN0</accession>
<protein>
    <submittedName>
        <fullName evidence="1">Uncharacterized protein</fullName>
    </submittedName>
</protein>
<proteinExistence type="predicted"/>
<dbReference type="AlphaFoldDB" id="A0A517ZVN0"/>
<evidence type="ECO:0000313" key="1">
    <source>
        <dbReference type="EMBL" id="QDU46505.1"/>
    </source>
</evidence>
<gene>
    <name evidence="1" type="ORF">Mal52_50260</name>
</gene>
<evidence type="ECO:0000313" key="2">
    <source>
        <dbReference type="Proteomes" id="UP000319383"/>
    </source>
</evidence>
<dbReference type="EMBL" id="CP036276">
    <property type="protein sequence ID" value="QDU46505.1"/>
    <property type="molecule type" value="Genomic_DNA"/>
</dbReference>
<keyword evidence="2" id="KW-1185">Reference proteome</keyword>
<name>A0A517ZVN0_9PLAN</name>
<reference evidence="1 2" key="1">
    <citation type="submission" date="2019-02" db="EMBL/GenBank/DDBJ databases">
        <title>Deep-cultivation of Planctomycetes and their phenomic and genomic characterization uncovers novel biology.</title>
        <authorList>
            <person name="Wiegand S."/>
            <person name="Jogler M."/>
            <person name="Boedeker C."/>
            <person name="Pinto D."/>
            <person name="Vollmers J."/>
            <person name="Rivas-Marin E."/>
            <person name="Kohn T."/>
            <person name="Peeters S.H."/>
            <person name="Heuer A."/>
            <person name="Rast P."/>
            <person name="Oberbeckmann S."/>
            <person name="Bunk B."/>
            <person name="Jeske O."/>
            <person name="Meyerdierks A."/>
            <person name="Storesund J.E."/>
            <person name="Kallscheuer N."/>
            <person name="Luecker S."/>
            <person name="Lage O.M."/>
            <person name="Pohl T."/>
            <person name="Merkel B.J."/>
            <person name="Hornburger P."/>
            <person name="Mueller R.-W."/>
            <person name="Bruemmer F."/>
            <person name="Labrenz M."/>
            <person name="Spormann A.M."/>
            <person name="Op den Camp H."/>
            <person name="Overmann J."/>
            <person name="Amann R."/>
            <person name="Jetten M.S.M."/>
            <person name="Mascher T."/>
            <person name="Medema M.H."/>
            <person name="Devos D.P."/>
            <person name="Kaster A.-K."/>
            <person name="Ovreas L."/>
            <person name="Rohde M."/>
            <person name="Galperin M.Y."/>
            <person name="Jogler C."/>
        </authorList>
    </citation>
    <scope>NUCLEOTIDE SEQUENCE [LARGE SCALE GENOMIC DNA]</scope>
    <source>
        <strain evidence="1 2">Mal52</strain>
    </source>
</reference>
<dbReference type="KEGG" id="sdyn:Mal52_50260"/>
<sequence length="79" mass="8829">MVLSTDNPAINGGAMTAIAAKSRKRDCCQIRRLSDTSPAYLTSPVDQYWLTNVFGINDFKFRPPAANSPVHRACPRQRY</sequence>